<reference evidence="3" key="1">
    <citation type="submission" date="2016-11" db="UniProtKB">
        <authorList>
            <consortium name="WormBaseParasite"/>
        </authorList>
    </citation>
    <scope>IDENTIFICATION</scope>
</reference>
<accession>A0A1I7WLP1</accession>
<sequence>MSHDHSEHRASAKADDVRNFMTDLFDISTAHVGESFYITRFRLILSFVTIFIMGAMYEGVKWFRVFLQMNHHAEQIKEDGLRLKEIKHDEV</sequence>
<keyword evidence="1" id="KW-0812">Transmembrane</keyword>
<keyword evidence="1" id="KW-1133">Transmembrane helix</keyword>
<keyword evidence="1" id="KW-0472">Membrane</keyword>
<dbReference type="Proteomes" id="UP000095283">
    <property type="component" value="Unplaced"/>
</dbReference>
<proteinExistence type="predicted"/>
<organism evidence="2 3">
    <name type="scientific">Heterorhabditis bacteriophora</name>
    <name type="common">Entomopathogenic nematode worm</name>
    <dbReference type="NCBI Taxonomy" id="37862"/>
    <lineage>
        <taxon>Eukaryota</taxon>
        <taxon>Metazoa</taxon>
        <taxon>Ecdysozoa</taxon>
        <taxon>Nematoda</taxon>
        <taxon>Chromadorea</taxon>
        <taxon>Rhabditida</taxon>
        <taxon>Rhabditina</taxon>
        <taxon>Rhabditomorpha</taxon>
        <taxon>Strongyloidea</taxon>
        <taxon>Heterorhabditidae</taxon>
        <taxon>Heterorhabditis</taxon>
    </lineage>
</organism>
<protein>
    <submittedName>
        <fullName evidence="3">Copper transporter</fullName>
    </submittedName>
</protein>
<evidence type="ECO:0000313" key="2">
    <source>
        <dbReference type="Proteomes" id="UP000095283"/>
    </source>
</evidence>
<keyword evidence="2" id="KW-1185">Reference proteome</keyword>
<dbReference type="WBParaSite" id="Hba_06061">
    <property type="protein sequence ID" value="Hba_06061"/>
    <property type="gene ID" value="Hba_06061"/>
</dbReference>
<feature type="transmembrane region" description="Helical" evidence="1">
    <location>
        <begin position="41"/>
        <end position="60"/>
    </location>
</feature>
<evidence type="ECO:0000313" key="3">
    <source>
        <dbReference type="WBParaSite" id="Hba_06061"/>
    </source>
</evidence>
<name>A0A1I7WLP1_HETBA</name>
<evidence type="ECO:0000256" key="1">
    <source>
        <dbReference type="SAM" id="Phobius"/>
    </source>
</evidence>
<dbReference type="AlphaFoldDB" id="A0A1I7WLP1"/>